<gene>
    <name evidence="5" type="ORF">SAMN06265360_11418</name>
</gene>
<keyword evidence="1" id="KW-0732">Signal</keyword>
<dbReference type="Proteomes" id="UP000198348">
    <property type="component" value="Unassembled WGS sequence"/>
</dbReference>
<evidence type="ECO:0000256" key="1">
    <source>
        <dbReference type="ARBA" id="ARBA00022729"/>
    </source>
</evidence>
<dbReference type="RefSeq" id="WP_089302120.1">
    <property type="nucleotide sequence ID" value="NZ_FZNW01000014.1"/>
</dbReference>
<organism evidence="5 6">
    <name type="scientific">Haloechinothrix alba</name>
    <dbReference type="NCBI Taxonomy" id="664784"/>
    <lineage>
        <taxon>Bacteria</taxon>
        <taxon>Bacillati</taxon>
        <taxon>Actinomycetota</taxon>
        <taxon>Actinomycetes</taxon>
        <taxon>Pseudonocardiales</taxon>
        <taxon>Pseudonocardiaceae</taxon>
        <taxon>Haloechinothrix</taxon>
    </lineage>
</organism>
<feature type="transmembrane region" description="Helical" evidence="3">
    <location>
        <begin position="21"/>
        <end position="40"/>
    </location>
</feature>
<evidence type="ECO:0000256" key="2">
    <source>
        <dbReference type="SAM" id="MobiDB-lite"/>
    </source>
</evidence>
<keyword evidence="3" id="KW-1133">Transmembrane helix</keyword>
<feature type="region of interest" description="Disordered" evidence="2">
    <location>
        <begin position="129"/>
        <end position="149"/>
    </location>
</feature>
<sequence>MSNETHATGGRRRARSTLIRFRTWGVASVVLGLLGLIAALVEASTVLTVLLALAAIVCGGLGWRRARQQRSTGRRDVAVIGAALGVLTLLSAILMGTSDSATGDAGTDPAAEATQLGDTVTLDNVEVTATDVSPAPDDMRGPSGPDSGTYRIVSYEVTNPGGSDAVFDKTAQTVYANGEQYPASTQGTNQLADSTTMLATLEPGETTDVQIAFAVPEAATVSKIGLVDMAGAEWTVTVP</sequence>
<keyword evidence="3" id="KW-0812">Transmembrane</keyword>
<dbReference type="Pfam" id="PF11611">
    <property type="entry name" value="DUF4352"/>
    <property type="match status" value="1"/>
</dbReference>
<feature type="domain" description="DUF4352" evidence="4">
    <location>
        <begin position="115"/>
        <end position="220"/>
    </location>
</feature>
<feature type="transmembrane region" description="Helical" evidence="3">
    <location>
        <begin position="76"/>
        <end position="95"/>
    </location>
</feature>
<proteinExistence type="predicted"/>
<keyword evidence="3" id="KW-0472">Membrane</keyword>
<evidence type="ECO:0000313" key="5">
    <source>
        <dbReference type="EMBL" id="SNR66951.1"/>
    </source>
</evidence>
<dbReference type="AlphaFoldDB" id="A0A238Y851"/>
<reference evidence="5 6" key="1">
    <citation type="submission" date="2017-06" db="EMBL/GenBank/DDBJ databases">
        <authorList>
            <person name="Kim H.J."/>
            <person name="Triplett B.A."/>
        </authorList>
    </citation>
    <scope>NUCLEOTIDE SEQUENCE [LARGE SCALE GENOMIC DNA]</scope>
    <source>
        <strain evidence="5 6">DSM 45207</strain>
    </source>
</reference>
<evidence type="ECO:0000256" key="3">
    <source>
        <dbReference type="SAM" id="Phobius"/>
    </source>
</evidence>
<dbReference type="EMBL" id="FZNW01000014">
    <property type="protein sequence ID" value="SNR66951.1"/>
    <property type="molecule type" value="Genomic_DNA"/>
</dbReference>
<accession>A0A238Y851</accession>
<dbReference type="InterPro" id="IPR029050">
    <property type="entry name" value="Immunoprotect_excell_Ig-like"/>
</dbReference>
<feature type="transmembrane region" description="Helical" evidence="3">
    <location>
        <begin position="46"/>
        <end position="64"/>
    </location>
</feature>
<protein>
    <recommendedName>
        <fullName evidence="4">DUF4352 domain-containing protein</fullName>
    </recommendedName>
</protein>
<name>A0A238Y851_9PSEU</name>
<evidence type="ECO:0000313" key="6">
    <source>
        <dbReference type="Proteomes" id="UP000198348"/>
    </source>
</evidence>
<evidence type="ECO:0000259" key="4">
    <source>
        <dbReference type="Pfam" id="PF11611"/>
    </source>
</evidence>
<keyword evidence="6" id="KW-1185">Reference proteome</keyword>
<dbReference type="Gene3D" id="2.60.40.1240">
    <property type="match status" value="1"/>
</dbReference>
<dbReference type="InterPro" id="IPR029051">
    <property type="entry name" value="DUF4352"/>
</dbReference>